<dbReference type="KEGG" id="ccl:Clocl_3991"/>
<dbReference type="AlphaFoldDB" id="G8M3A7"/>
<name>G8M3A7_ACECE</name>
<dbReference type="EMBL" id="CP003065">
    <property type="protein sequence ID" value="AEV70427.1"/>
    <property type="molecule type" value="Genomic_DNA"/>
</dbReference>
<protein>
    <submittedName>
        <fullName evidence="1">Uncharacterized protein</fullName>
    </submittedName>
</protein>
<sequence length="46" mass="5333">MKLKKLNVRLTEKDKLILSKYIDICTDLHGSNCNIKNWGIKAESKE</sequence>
<organism evidence="1 2">
    <name type="scientific">Acetivibrio clariflavus (strain DSM 19732 / NBRC 101661 / EBR45)</name>
    <name type="common">Clostridium clariflavum</name>
    <dbReference type="NCBI Taxonomy" id="720554"/>
    <lineage>
        <taxon>Bacteria</taxon>
        <taxon>Bacillati</taxon>
        <taxon>Bacillota</taxon>
        <taxon>Clostridia</taxon>
        <taxon>Eubacteriales</taxon>
        <taxon>Oscillospiraceae</taxon>
        <taxon>Acetivibrio</taxon>
    </lineage>
</organism>
<keyword evidence="2" id="KW-1185">Reference proteome</keyword>
<proteinExistence type="predicted"/>
<accession>G8M3A7</accession>
<gene>
    <name evidence="1" type="ordered locus">Clocl_3991</name>
</gene>
<evidence type="ECO:0000313" key="1">
    <source>
        <dbReference type="EMBL" id="AEV70427.1"/>
    </source>
</evidence>
<reference evidence="1 2" key="2">
    <citation type="journal article" date="2012" name="Stand. Genomic Sci.">
        <title>Complete Genome Sequence of Clostridium clariflavum DSM 19732.</title>
        <authorList>
            <person name="Izquierdo J.A."/>
            <person name="Goodwin L."/>
            <person name="Davenport K.W."/>
            <person name="Teshima H."/>
            <person name="Bruce D."/>
            <person name="Detter C."/>
            <person name="Tapia R."/>
            <person name="Han S."/>
            <person name="Land M."/>
            <person name="Hauser L."/>
            <person name="Jeffries C.D."/>
            <person name="Han J."/>
            <person name="Pitluck S."/>
            <person name="Nolan M."/>
            <person name="Chen A."/>
            <person name="Huntemann M."/>
            <person name="Mavromatis K."/>
            <person name="Mikhailova N."/>
            <person name="Liolios K."/>
            <person name="Woyke T."/>
            <person name="Lynd L.R."/>
        </authorList>
    </citation>
    <scope>NUCLEOTIDE SEQUENCE [LARGE SCALE GENOMIC DNA]</scope>
    <source>
        <strain evidence="2">DSM 19732 / NBRC 101661 / EBR45</strain>
    </source>
</reference>
<evidence type="ECO:0000313" key="2">
    <source>
        <dbReference type="Proteomes" id="UP000005435"/>
    </source>
</evidence>
<dbReference type="RefSeq" id="WP_014256927.1">
    <property type="nucleotide sequence ID" value="NC_016627.1"/>
</dbReference>
<reference evidence="2" key="1">
    <citation type="submission" date="2011-12" db="EMBL/GenBank/DDBJ databases">
        <title>Complete sequence of Clostridium clariflavum DSM 19732.</title>
        <authorList>
            <consortium name="US DOE Joint Genome Institute"/>
            <person name="Lucas S."/>
            <person name="Han J."/>
            <person name="Lapidus A."/>
            <person name="Cheng J.-F."/>
            <person name="Goodwin L."/>
            <person name="Pitluck S."/>
            <person name="Peters L."/>
            <person name="Teshima H."/>
            <person name="Detter J.C."/>
            <person name="Han C."/>
            <person name="Tapia R."/>
            <person name="Land M."/>
            <person name="Hauser L."/>
            <person name="Kyrpides N."/>
            <person name="Ivanova N."/>
            <person name="Pagani I."/>
            <person name="Kitzmiller T."/>
            <person name="Lynd L."/>
            <person name="Izquierdo J."/>
            <person name="Woyke T."/>
        </authorList>
    </citation>
    <scope>NUCLEOTIDE SEQUENCE [LARGE SCALE GENOMIC DNA]</scope>
    <source>
        <strain evidence="2">DSM 19732 / NBRC 101661 / EBR45</strain>
    </source>
</reference>
<dbReference type="Proteomes" id="UP000005435">
    <property type="component" value="Chromosome"/>
</dbReference>
<dbReference type="HOGENOM" id="CLU_3182019_0_0_9"/>